<dbReference type="Pfam" id="PF00472">
    <property type="entry name" value="RF-1"/>
    <property type="match status" value="1"/>
</dbReference>
<dbReference type="FunFam" id="3.30.160.20:FF:000010">
    <property type="entry name" value="Peptide chain release factor 2"/>
    <property type="match status" value="1"/>
</dbReference>
<dbReference type="InterPro" id="IPR000352">
    <property type="entry name" value="Pep_chain_release_fac_I"/>
</dbReference>
<dbReference type="STRING" id="36870.gene:10368943"/>
<dbReference type="Gene3D" id="3.30.70.1660">
    <property type="match status" value="1"/>
</dbReference>
<keyword evidence="2" id="KW-0488">Methylation</keyword>
<accession>Q8D2B4</accession>
<proteinExistence type="inferred from homology"/>
<protein>
    <recommendedName>
        <fullName evidence="4">Peptide chain release factor 2</fullName>
    </recommendedName>
</protein>
<comment type="similarity">
    <text evidence="1">Belongs to the prokaryotic/mitochondrial release factor family.</text>
</comment>
<feature type="domain" description="Prokaryotic-type class I peptide chain release factors" evidence="5">
    <location>
        <begin position="160"/>
        <end position="176"/>
    </location>
</feature>
<dbReference type="SMART" id="SM00937">
    <property type="entry name" value="PCRF"/>
    <property type="match status" value="1"/>
</dbReference>
<keyword evidence="3" id="KW-0648">Protein biosynthesis</keyword>
<dbReference type="GO" id="GO:0005737">
    <property type="term" value="C:cytoplasm"/>
    <property type="evidence" value="ECO:0007669"/>
    <property type="project" value="InterPro"/>
</dbReference>
<gene>
    <name evidence="6" type="primary">prfB</name>
</gene>
<reference evidence="6 7" key="1">
    <citation type="journal article" date="2002" name="Nat. Genet.">
        <title>Genome sequence of the endocellular obligate symbiont of tsetse flies, Wigglesworthia glossinidia.</title>
        <authorList>
            <person name="Akman L."/>
            <person name="Yamashita A."/>
            <person name="Watanabe H."/>
            <person name="Oshima K."/>
            <person name="Shiba T."/>
            <person name="Hattori M."/>
            <person name="Aksoy S."/>
        </authorList>
    </citation>
    <scope>NUCLEOTIDE SEQUENCE [LARGE SCALE GENOMIC DNA]</scope>
</reference>
<dbReference type="Pfam" id="PF03462">
    <property type="entry name" value="PCRF"/>
    <property type="match status" value="1"/>
</dbReference>
<evidence type="ECO:0000256" key="4">
    <source>
        <dbReference type="NCBIfam" id="TIGR00020"/>
    </source>
</evidence>
<evidence type="ECO:0000259" key="5">
    <source>
        <dbReference type="PROSITE" id="PS00745"/>
    </source>
</evidence>
<dbReference type="EMBL" id="BA000021">
    <property type="protein sequence ID" value="BAC24586.1"/>
    <property type="molecule type" value="Genomic_DNA"/>
</dbReference>
<dbReference type="InterPro" id="IPR004374">
    <property type="entry name" value="PrfB"/>
</dbReference>
<evidence type="ECO:0000256" key="2">
    <source>
        <dbReference type="ARBA" id="ARBA00022481"/>
    </source>
</evidence>
<dbReference type="InterPro" id="IPR005139">
    <property type="entry name" value="PCRF"/>
</dbReference>
<keyword evidence="7" id="KW-1185">Reference proteome</keyword>
<organism evidence="6 7">
    <name type="scientific">Wigglesworthia glossinidia brevipalpis</name>
    <dbReference type="NCBI Taxonomy" id="36870"/>
    <lineage>
        <taxon>Bacteria</taxon>
        <taxon>Pseudomonadati</taxon>
        <taxon>Pseudomonadota</taxon>
        <taxon>Gammaproteobacteria</taxon>
        <taxon>Enterobacterales</taxon>
        <taxon>Erwiniaceae</taxon>
        <taxon>Wigglesworthia</taxon>
    </lineage>
</organism>
<dbReference type="Gene3D" id="3.30.160.20">
    <property type="match status" value="1"/>
</dbReference>
<dbReference type="NCBIfam" id="TIGR00020">
    <property type="entry name" value="prfB"/>
    <property type="match status" value="1"/>
</dbReference>
<dbReference type="AlphaFoldDB" id="Q8D2B4"/>
<dbReference type="KEGG" id="wbr:prfB"/>
<evidence type="ECO:0000256" key="3">
    <source>
        <dbReference type="ARBA" id="ARBA00022917"/>
    </source>
</evidence>
<dbReference type="InterPro" id="IPR045853">
    <property type="entry name" value="Pep_chain_release_fac_I_sf"/>
</dbReference>
<dbReference type="PROSITE" id="PS00745">
    <property type="entry name" value="RF_PROK_I"/>
    <property type="match status" value="1"/>
</dbReference>
<sequence>MSLEENDSKSLLEVNNEIILLNKRMKKIELMCYFFEKNDRCNCYMDIQPGSGGIDAQDWASILLRMYLKWADRNNFKTDIIYKSSSEIAGIKSATVKFLGSYAYGWLKKETGIHRLVRKSPFDSNGKRHTSFCSIFVYPDINDKIEIKINLSDLRIDVYRSSGAGGQHVNRTESAVRITHLPTKITTQCQSDRSQHKNKEKAINQLKSKLYEFELRKKNKDKKIIEKSKSKIAWGNQIRSYIFDNSIVKDLRTGIESKKIQSILDGDLNIFLNKNFNI</sequence>
<name>Q8D2B4_WIGBR</name>
<evidence type="ECO:0000313" key="6">
    <source>
        <dbReference type="EMBL" id="BAC24586.1"/>
    </source>
</evidence>
<dbReference type="SUPFAM" id="SSF75620">
    <property type="entry name" value="Release factor"/>
    <property type="match status" value="1"/>
</dbReference>
<dbReference type="GO" id="GO:0016149">
    <property type="term" value="F:translation release factor activity, codon specific"/>
    <property type="evidence" value="ECO:0007669"/>
    <property type="project" value="InterPro"/>
</dbReference>
<dbReference type="PANTHER" id="PTHR43116">
    <property type="entry name" value="PEPTIDE CHAIN RELEASE FACTOR 2"/>
    <property type="match status" value="1"/>
</dbReference>
<dbReference type="HOGENOM" id="CLU_036856_6_1_6"/>
<dbReference type="Proteomes" id="UP000000562">
    <property type="component" value="Chromosome"/>
</dbReference>
<evidence type="ECO:0000256" key="1">
    <source>
        <dbReference type="ARBA" id="ARBA00010835"/>
    </source>
</evidence>
<dbReference type="PANTHER" id="PTHR43116:SF3">
    <property type="entry name" value="CLASS I PEPTIDE CHAIN RELEASE FACTOR"/>
    <property type="match status" value="1"/>
</dbReference>
<evidence type="ECO:0000313" key="7">
    <source>
        <dbReference type="Proteomes" id="UP000000562"/>
    </source>
</evidence>
<dbReference type="eggNOG" id="COG1186">
    <property type="taxonomic scope" value="Bacteria"/>
</dbReference>